<dbReference type="RefSeq" id="WP_104983171.1">
    <property type="nucleotide sequence ID" value="NZ_CP012673.1"/>
</dbReference>
<dbReference type="OrthoDB" id="5513280at2"/>
<evidence type="ECO:0000313" key="2">
    <source>
        <dbReference type="EMBL" id="AUX44677.1"/>
    </source>
</evidence>
<protein>
    <recommendedName>
        <fullName evidence="1">Large ribosomal subunit protein bL12 C-terminal domain-containing protein</fullName>
    </recommendedName>
</protein>
<sequence>MRIRLFNAFASNNSGSYTIVGSFRDAATAEQIARLVQEVCDAHSAWREARAGAQESGPGEGESPLEAFARREGLRADSPGRDDDWPDYGDSPAAVAVGHQVIVHAPYTVTMPPVFGALFYAKDGRVETELDHAHEELAVEFSYWPAGVRWDDPGAAERLDVFERRVAAELPAWTSRSEHDRRPPIAPAWHSGDFHSRHLSAVFADLVEGVQGVRRLALEHGMRLTVRVEECPHGAVDPLVHLRARPIPWGPFRVILWQLGPDRIAAMRAVRESVGCGLAEAKAALEDLPREILVDVSEEHARRAADLLRQAGCDAEAVLPARRSR</sequence>
<feature type="domain" description="Large ribosomal subunit protein bL12 C-terminal" evidence="1">
    <location>
        <begin position="252"/>
        <end position="316"/>
    </location>
</feature>
<reference evidence="2 3" key="1">
    <citation type="submission" date="2015-09" db="EMBL/GenBank/DDBJ databases">
        <title>Sorangium comparison.</title>
        <authorList>
            <person name="Zaburannyi N."/>
            <person name="Bunk B."/>
            <person name="Overmann J."/>
            <person name="Mueller R."/>
        </authorList>
    </citation>
    <scope>NUCLEOTIDE SEQUENCE [LARGE SCALE GENOMIC DNA]</scope>
    <source>
        <strain evidence="2 3">So ce26</strain>
    </source>
</reference>
<accession>A0A2L0EZD1</accession>
<dbReference type="Pfam" id="PF00542">
    <property type="entry name" value="Ribosomal_L12"/>
    <property type="match status" value="1"/>
</dbReference>
<organism evidence="2 3">
    <name type="scientific">Sorangium cellulosum</name>
    <name type="common">Polyangium cellulosum</name>
    <dbReference type="NCBI Taxonomy" id="56"/>
    <lineage>
        <taxon>Bacteria</taxon>
        <taxon>Pseudomonadati</taxon>
        <taxon>Myxococcota</taxon>
        <taxon>Polyangia</taxon>
        <taxon>Polyangiales</taxon>
        <taxon>Polyangiaceae</taxon>
        <taxon>Sorangium</taxon>
    </lineage>
</organism>
<dbReference type="Proteomes" id="UP000238348">
    <property type="component" value="Chromosome"/>
</dbReference>
<gene>
    <name evidence="2" type="ORF">SOCE26_061440</name>
</gene>
<dbReference type="EMBL" id="CP012673">
    <property type="protein sequence ID" value="AUX44677.1"/>
    <property type="molecule type" value="Genomic_DNA"/>
</dbReference>
<evidence type="ECO:0000259" key="1">
    <source>
        <dbReference type="Pfam" id="PF00542"/>
    </source>
</evidence>
<proteinExistence type="predicted"/>
<dbReference type="InterPro" id="IPR014719">
    <property type="entry name" value="Ribosomal_bL12_C/ClpS-like"/>
</dbReference>
<dbReference type="InterPro" id="IPR013823">
    <property type="entry name" value="Ribosomal_bL12_C"/>
</dbReference>
<dbReference type="Gene3D" id="3.30.1390.10">
    <property type="match status" value="1"/>
</dbReference>
<dbReference type="SUPFAM" id="SSF54736">
    <property type="entry name" value="ClpS-like"/>
    <property type="match status" value="1"/>
</dbReference>
<dbReference type="GO" id="GO:0003735">
    <property type="term" value="F:structural constituent of ribosome"/>
    <property type="evidence" value="ECO:0007669"/>
    <property type="project" value="InterPro"/>
</dbReference>
<dbReference type="AlphaFoldDB" id="A0A2L0EZD1"/>
<name>A0A2L0EZD1_SORCE</name>
<dbReference type="GO" id="GO:0006412">
    <property type="term" value="P:translation"/>
    <property type="evidence" value="ECO:0007669"/>
    <property type="project" value="InterPro"/>
</dbReference>
<evidence type="ECO:0000313" key="3">
    <source>
        <dbReference type="Proteomes" id="UP000238348"/>
    </source>
</evidence>